<protein>
    <submittedName>
        <fullName evidence="1">Uncharacterized protein</fullName>
    </submittedName>
</protein>
<evidence type="ECO:0000313" key="1">
    <source>
        <dbReference type="EMBL" id="MDI9872937.1"/>
    </source>
</evidence>
<reference evidence="1 2" key="1">
    <citation type="submission" date="2023-05" db="EMBL/GenBank/DDBJ databases">
        <title>Novel species of genus Flectobacillus isolated from stream in China.</title>
        <authorList>
            <person name="Lu H."/>
        </authorList>
    </citation>
    <scope>NUCLEOTIDE SEQUENCE [LARGE SCALE GENOMIC DNA]</scope>
    <source>
        <strain evidence="1 2">LFS242W</strain>
    </source>
</reference>
<name>A0ABT6YVN1_9BACT</name>
<dbReference type="EMBL" id="JASHIE010000001">
    <property type="protein sequence ID" value="MDI9872937.1"/>
    <property type="molecule type" value="Genomic_DNA"/>
</dbReference>
<dbReference type="RefSeq" id="WP_283380191.1">
    <property type="nucleotide sequence ID" value="NZ_JASHIE010000001.1"/>
</dbReference>
<accession>A0ABT6YVN1</accession>
<sequence length="151" mass="17402">MNTKLNFYTQYHQFYIAGGISPTELDDNGYEEQLGIYNNFLVVYTECYGPVKGEISILKGRNDSIDYRLYDHIVEGGLTVTNGKIQILDCPNDSIELEIPVKSSTYRVRIYSSNLSSVDGDEGEDFYKIEIWEDDNLERKVLKNYNSTLRN</sequence>
<gene>
    <name evidence="1" type="ORF">QM481_00260</name>
</gene>
<comment type="caution">
    <text evidence="1">The sequence shown here is derived from an EMBL/GenBank/DDBJ whole genome shotgun (WGS) entry which is preliminary data.</text>
</comment>
<keyword evidence="2" id="KW-1185">Reference proteome</keyword>
<evidence type="ECO:0000313" key="2">
    <source>
        <dbReference type="Proteomes" id="UP001225761"/>
    </source>
</evidence>
<dbReference type="Proteomes" id="UP001225761">
    <property type="component" value="Unassembled WGS sequence"/>
</dbReference>
<organism evidence="1 2">
    <name type="scientific">Flectobacillus rivi</name>
    <dbReference type="NCBI Taxonomy" id="2984209"/>
    <lineage>
        <taxon>Bacteria</taxon>
        <taxon>Pseudomonadati</taxon>
        <taxon>Bacteroidota</taxon>
        <taxon>Cytophagia</taxon>
        <taxon>Cytophagales</taxon>
        <taxon>Flectobacillaceae</taxon>
        <taxon>Flectobacillus</taxon>
    </lineage>
</organism>
<proteinExistence type="predicted"/>